<name>A0AAD1W3V5_PELCU</name>
<dbReference type="Proteomes" id="UP001295444">
    <property type="component" value="Chromosome 04"/>
</dbReference>
<keyword evidence="2" id="KW-1185">Reference proteome</keyword>
<accession>A0AAD1W3V5</accession>
<evidence type="ECO:0000313" key="1">
    <source>
        <dbReference type="EMBL" id="CAH2283608.1"/>
    </source>
</evidence>
<reference evidence="1" key="1">
    <citation type="submission" date="2022-03" db="EMBL/GenBank/DDBJ databases">
        <authorList>
            <person name="Alioto T."/>
            <person name="Alioto T."/>
            <person name="Gomez Garrido J."/>
        </authorList>
    </citation>
    <scope>NUCLEOTIDE SEQUENCE</scope>
</reference>
<protein>
    <submittedName>
        <fullName evidence="1">Uncharacterized protein</fullName>
    </submittedName>
</protein>
<evidence type="ECO:0000313" key="2">
    <source>
        <dbReference type="Proteomes" id="UP001295444"/>
    </source>
</evidence>
<sequence length="86" mass="9668">TPDQLEIADNNHVNESIRMAVNRNEQGCLPESEPTQDDVSARGRSATGGLTYVFYRTQPLEATTVVRSSCRDFRRPRDRRSEIAGT</sequence>
<proteinExistence type="predicted"/>
<feature type="non-terminal residue" evidence="1">
    <location>
        <position position="1"/>
    </location>
</feature>
<organism evidence="1 2">
    <name type="scientific">Pelobates cultripes</name>
    <name type="common">Western spadefoot toad</name>
    <dbReference type="NCBI Taxonomy" id="61616"/>
    <lineage>
        <taxon>Eukaryota</taxon>
        <taxon>Metazoa</taxon>
        <taxon>Chordata</taxon>
        <taxon>Craniata</taxon>
        <taxon>Vertebrata</taxon>
        <taxon>Euteleostomi</taxon>
        <taxon>Amphibia</taxon>
        <taxon>Batrachia</taxon>
        <taxon>Anura</taxon>
        <taxon>Pelobatoidea</taxon>
        <taxon>Pelobatidae</taxon>
        <taxon>Pelobates</taxon>
    </lineage>
</organism>
<feature type="non-terminal residue" evidence="1">
    <location>
        <position position="86"/>
    </location>
</feature>
<dbReference type="EMBL" id="OW240915">
    <property type="protein sequence ID" value="CAH2283608.1"/>
    <property type="molecule type" value="Genomic_DNA"/>
</dbReference>
<gene>
    <name evidence="1" type="ORF">PECUL_23A032381</name>
</gene>
<dbReference type="AlphaFoldDB" id="A0AAD1W3V5"/>